<organism evidence="4 5">
    <name type="scientific">Pseudonocardia bannensis</name>
    <dbReference type="NCBI Taxonomy" id="630973"/>
    <lineage>
        <taxon>Bacteria</taxon>
        <taxon>Bacillati</taxon>
        <taxon>Actinomycetota</taxon>
        <taxon>Actinomycetes</taxon>
        <taxon>Pseudonocardiales</taxon>
        <taxon>Pseudonocardiaceae</taxon>
        <taxon>Pseudonocardia</taxon>
    </lineage>
</organism>
<dbReference type="SUPFAM" id="SSF49764">
    <property type="entry name" value="HSP20-like chaperones"/>
    <property type="match status" value="1"/>
</dbReference>
<evidence type="ECO:0000313" key="4">
    <source>
        <dbReference type="EMBL" id="NMH93108.1"/>
    </source>
</evidence>
<gene>
    <name evidence="4" type="ORF">HF519_16305</name>
</gene>
<reference evidence="4 5" key="1">
    <citation type="submission" date="2020-04" db="EMBL/GenBank/DDBJ databases">
        <authorList>
            <person name="Klaysubun C."/>
            <person name="Duangmal K."/>
            <person name="Lipun K."/>
        </authorList>
    </citation>
    <scope>NUCLEOTIDE SEQUENCE [LARGE SCALE GENOMIC DNA]</scope>
    <source>
        <strain evidence="4 5">DSM 45300</strain>
    </source>
</reference>
<protein>
    <submittedName>
        <fullName evidence="4">Hsp20/alpha crystallin family protein</fullName>
    </submittedName>
</protein>
<dbReference type="Proteomes" id="UP000586918">
    <property type="component" value="Unassembled WGS sequence"/>
</dbReference>
<keyword evidence="5" id="KW-1185">Reference proteome</keyword>
<evidence type="ECO:0000256" key="2">
    <source>
        <dbReference type="RuleBase" id="RU003616"/>
    </source>
</evidence>
<dbReference type="AlphaFoldDB" id="A0A848DK82"/>
<sequence length="139" mass="15581">MDRLFEEWVHSLGRRRPFGLGGESPGEDVIPVDEYRDGDTLVVRAEIPGVDPERDIELSVSDGMLEIKAERRIEKKTEGEGFQLQELRYGSFRRALPLPPGVSESDVTAIYRDGILEVRIPVPEPPAEQEPTKIAINKG</sequence>
<evidence type="ECO:0000256" key="1">
    <source>
        <dbReference type="PROSITE-ProRule" id="PRU00285"/>
    </source>
</evidence>
<dbReference type="PROSITE" id="PS01031">
    <property type="entry name" value="SHSP"/>
    <property type="match status" value="1"/>
</dbReference>
<accession>A0A848DK82</accession>
<dbReference type="Pfam" id="PF00011">
    <property type="entry name" value="HSP20"/>
    <property type="match status" value="1"/>
</dbReference>
<dbReference type="Gene3D" id="2.60.40.790">
    <property type="match status" value="1"/>
</dbReference>
<dbReference type="EMBL" id="JAAXKZ010000057">
    <property type="protein sequence ID" value="NMH93108.1"/>
    <property type="molecule type" value="Genomic_DNA"/>
</dbReference>
<comment type="caution">
    <text evidence="4">The sequence shown here is derived from an EMBL/GenBank/DDBJ whole genome shotgun (WGS) entry which is preliminary data.</text>
</comment>
<dbReference type="InterPro" id="IPR031107">
    <property type="entry name" value="Small_HSP"/>
</dbReference>
<evidence type="ECO:0000313" key="5">
    <source>
        <dbReference type="Proteomes" id="UP000586918"/>
    </source>
</evidence>
<comment type="similarity">
    <text evidence="1 2">Belongs to the small heat shock protein (HSP20) family.</text>
</comment>
<evidence type="ECO:0000259" key="3">
    <source>
        <dbReference type="PROSITE" id="PS01031"/>
    </source>
</evidence>
<feature type="domain" description="SHSP" evidence="3">
    <location>
        <begin position="23"/>
        <end position="137"/>
    </location>
</feature>
<dbReference type="CDD" id="cd06464">
    <property type="entry name" value="ACD_sHsps-like"/>
    <property type="match status" value="1"/>
</dbReference>
<name>A0A848DK82_9PSEU</name>
<proteinExistence type="inferred from homology"/>
<dbReference type="InterPro" id="IPR008978">
    <property type="entry name" value="HSP20-like_chaperone"/>
</dbReference>
<dbReference type="PANTHER" id="PTHR11527">
    <property type="entry name" value="HEAT-SHOCK PROTEIN 20 FAMILY MEMBER"/>
    <property type="match status" value="1"/>
</dbReference>
<dbReference type="InterPro" id="IPR002068">
    <property type="entry name" value="A-crystallin/Hsp20_dom"/>
</dbReference>